<comment type="caution">
    <text evidence="3">Lacks conserved residue(s) required for the propagation of feature annotation.</text>
</comment>
<evidence type="ECO:0000256" key="3">
    <source>
        <dbReference type="PROSITE-ProRule" id="PRU00283"/>
    </source>
</evidence>
<name>A0A9C6X8U6_FRAOC</name>
<dbReference type="GO" id="GO:0005524">
    <property type="term" value="F:ATP binding"/>
    <property type="evidence" value="ECO:0007669"/>
    <property type="project" value="UniProtKB-KW"/>
</dbReference>
<dbReference type="InterPro" id="IPR036961">
    <property type="entry name" value="Kinesin_motor_dom_sf"/>
</dbReference>
<dbReference type="RefSeq" id="XP_052131193.1">
    <property type="nucleotide sequence ID" value="XM_052275233.1"/>
</dbReference>
<dbReference type="Gene3D" id="3.40.850.10">
    <property type="entry name" value="Kinesin motor domain"/>
    <property type="match status" value="1"/>
</dbReference>
<evidence type="ECO:0000259" key="4">
    <source>
        <dbReference type="PROSITE" id="PS50067"/>
    </source>
</evidence>
<dbReference type="GO" id="GO:0003777">
    <property type="term" value="F:microtubule motor activity"/>
    <property type="evidence" value="ECO:0007669"/>
    <property type="project" value="InterPro"/>
</dbReference>
<dbReference type="PROSITE" id="PS50067">
    <property type="entry name" value="KINESIN_MOTOR_2"/>
    <property type="match status" value="1"/>
</dbReference>
<reference evidence="6" key="2">
    <citation type="submission" date="2025-08" db="UniProtKB">
        <authorList>
            <consortium name="RefSeq"/>
        </authorList>
    </citation>
    <scope>IDENTIFICATION</scope>
    <source>
        <tissue evidence="6">Whole organism</tissue>
    </source>
</reference>
<keyword evidence="1" id="KW-0547">Nucleotide-binding</keyword>
<feature type="domain" description="Kinesin motor" evidence="4">
    <location>
        <begin position="5"/>
        <end position="80"/>
    </location>
</feature>
<dbReference type="InterPro" id="IPR001752">
    <property type="entry name" value="Kinesin_motor_dom"/>
</dbReference>
<keyword evidence="5" id="KW-1185">Reference proteome</keyword>
<evidence type="ECO:0000313" key="6">
    <source>
        <dbReference type="RefSeq" id="XP_052131193.1"/>
    </source>
</evidence>
<dbReference type="PANTHER" id="PTHR47117">
    <property type="entry name" value="STAR-RELATED LIPID TRANSFER PROTEIN 9"/>
    <property type="match status" value="1"/>
</dbReference>
<sequence>MATDKIKVAVRVRPFNRRELELGTDCVVEMDSDQTILHHPNTLDKMERKHPKTFAFDHCFDSLDPASPKFASQEEVFDSL</sequence>
<dbReference type="GeneID" id="127751539"/>
<accession>A0A9C6X8U6</accession>
<reference evidence="6" key="1">
    <citation type="journal article" date="2018" name="Proc. Natl. Acad. Sci. U.S.A.">
        <title>Phylogenomics and the evolution of hemipteroid insects.</title>
        <authorList>
            <person name="Johnson K.P."/>
            <person name="Dietrich C.H."/>
            <person name="Friedrich F."/>
            <person name="Beutel R.G."/>
            <person name="Wipfler B."/>
            <person name="Peters R.S."/>
            <person name="Allen J.M."/>
            <person name="Petersen M."/>
            <person name="Donath A."/>
            <person name="Walden K.K."/>
            <person name="Kozlov A.M."/>
            <person name="Podsiadlowski L."/>
            <person name="Mayer C."/>
            <person name="Meusemann K."/>
            <person name="Vasilikopoulos A."/>
            <person name="Waterhouse R.M."/>
            <person name="Cameron S.L."/>
            <person name="Weirauch C."/>
            <person name="Swanson D.R."/>
            <person name="Percy D.M."/>
            <person name="Hardy N.B."/>
            <person name="Terry I."/>
            <person name="Liu S."/>
            <person name="Zhou X."/>
            <person name="Misof B."/>
            <person name="Robertson H.M."/>
            <person name="Yoshizawa K."/>
        </authorList>
    </citation>
    <scope>NUCLEOTIDE SEQUENCE</scope>
    <source>
        <tissue evidence="6">Whole organism</tissue>
    </source>
</reference>
<dbReference type="InterPro" id="IPR027417">
    <property type="entry name" value="P-loop_NTPase"/>
</dbReference>
<dbReference type="GO" id="GO:0008017">
    <property type="term" value="F:microtubule binding"/>
    <property type="evidence" value="ECO:0007669"/>
    <property type="project" value="InterPro"/>
</dbReference>
<evidence type="ECO:0000256" key="1">
    <source>
        <dbReference type="ARBA" id="ARBA00022741"/>
    </source>
</evidence>
<evidence type="ECO:0000256" key="2">
    <source>
        <dbReference type="ARBA" id="ARBA00022840"/>
    </source>
</evidence>
<dbReference type="AlphaFoldDB" id="A0A9C6X8U6"/>
<gene>
    <name evidence="6" type="primary">LOC127751539</name>
</gene>
<keyword evidence="2" id="KW-0067">ATP-binding</keyword>
<proteinExistence type="inferred from homology"/>
<dbReference type="KEGG" id="foc:127751539"/>
<feature type="non-terminal residue" evidence="6">
    <location>
        <position position="80"/>
    </location>
</feature>
<dbReference type="SUPFAM" id="SSF52540">
    <property type="entry name" value="P-loop containing nucleoside triphosphate hydrolases"/>
    <property type="match status" value="1"/>
</dbReference>
<dbReference type="OrthoDB" id="3176171at2759"/>
<evidence type="ECO:0000313" key="5">
    <source>
        <dbReference type="Proteomes" id="UP000504606"/>
    </source>
</evidence>
<protein>
    <submittedName>
        <fullName evidence="6">Kinesin-like protein KIF13A</fullName>
    </submittedName>
</protein>
<comment type="similarity">
    <text evidence="3">Belongs to the TRAFAC class myosin-kinesin ATPase superfamily. Kinesin family.</text>
</comment>
<dbReference type="GO" id="GO:0007018">
    <property type="term" value="P:microtubule-based movement"/>
    <property type="evidence" value="ECO:0007669"/>
    <property type="project" value="InterPro"/>
</dbReference>
<dbReference type="Proteomes" id="UP000504606">
    <property type="component" value="Unplaced"/>
</dbReference>
<organism evidence="5 6">
    <name type="scientific">Frankliniella occidentalis</name>
    <name type="common">Western flower thrips</name>
    <name type="synonym">Euthrips occidentalis</name>
    <dbReference type="NCBI Taxonomy" id="133901"/>
    <lineage>
        <taxon>Eukaryota</taxon>
        <taxon>Metazoa</taxon>
        <taxon>Ecdysozoa</taxon>
        <taxon>Arthropoda</taxon>
        <taxon>Hexapoda</taxon>
        <taxon>Insecta</taxon>
        <taxon>Pterygota</taxon>
        <taxon>Neoptera</taxon>
        <taxon>Paraneoptera</taxon>
        <taxon>Thysanoptera</taxon>
        <taxon>Terebrantia</taxon>
        <taxon>Thripoidea</taxon>
        <taxon>Thripidae</taxon>
        <taxon>Frankliniella</taxon>
    </lineage>
</organism>